<name>A0A316F282_9BURK</name>
<dbReference type="InterPro" id="IPR017996">
    <property type="entry name" value="MRJP/yellow-related"/>
</dbReference>
<sequence>MQSPSHQTVPRAAIAASTLRHIGIAMGFVLAAVLSQPEAAAAEPGLPSTALHVVASTNEAIWNGVAVDDAGRIYVSTPRWTGAHGPSVARLDARGKAEAFPDARWNAEDATVPLGERFVNVNAMHRDANGGLWIVDTGVSGFGGTVVPGAAKLVRVDLATGRVTRVYALGADVARAHSYVDDIRVNGRHAYLTDAGDPAVIVLDIDSGRAVRVLQDHRSTRAAEDRDIVVEGQVVRGPDGKALRVHADPLEVSPDGRWLYFAALSGPWWRIETRYLDAAVDAATDGERAQAVATIAAETARWADLPPVGGTAMDAAGNLYYSDLAHNALRRITPDLRTETILEDARLHWVDAPVFDSQGRLYLPVPQIDRVRLFQHGASRVQWPVHVYRLDGLPSGRTMKQHASERMGR</sequence>
<dbReference type="RefSeq" id="WP_258307890.1">
    <property type="nucleotide sequence ID" value="NZ_QGGT01000001.1"/>
</dbReference>
<dbReference type="Proteomes" id="UP000245754">
    <property type="component" value="Unassembled WGS sequence"/>
</dbReference>
<comment type="caution">
    <text evidence="3">The sequence shown here is derived from an EMBL/GenBank/DDBJ whole genome shotgun (WGS) entry which is preliminary data.</text>
</comment>
<dbReference type="PANTHER" id="PTHR10009">
    <property type="entry name" value="PROTEIN YELLOW-RELATED"/>
    <property type="match status" value="1"/>
</dbReference>
<dbReference type="AlphaFoldDB" id="A0A316F282"/>
<evidence type="ECO:0000313" key="4">
    <source>
        <dbReference type="Proteomes" id="UP000245754"/>
    </source>
</evidence>
<comment type="subcellular location">
    <subcellularLocation>
        <location evidence="1">Secreted</location>
    </subcellularLocation>
</comment>
<dbReference type="PANTHER" id="PTHR10009:SF18">
    <property type="entry name" value="PROTEIN YELLOW-LIKE PROTEIN"/>
    <property type="match status" value="1"/>
</dbReference>
<keyword evidence="2" id="KW-0964">Secreted</keyword>
<proteinExistence type="predicted"/>
<protein>
    <submittedName>
        <fullName evidence="3">Major royal jelly protein</fullName>
    </submittedName>
</protein>
<reference evidence="3 4" key="1">
    <citation type="submission" date="2018-05" db="EMBL/GenBank/DDBJ databases">
        <title>Genomic Encyclopedia of Type Strains, Phase IV (KMG-V): Genome sequencing to study the core and pangenomes of soil and plant-associated prokaryotes.</title>
        <authorList>
            <person name="Whitman W."/>
        </authorList>
    </citation>
    <scope>NUCLEOTIDE SEQUENCE [LARGE SCALE GENOMIC DNA]</scope>
    <source>
        <strain evidence="3 4">SLV-132</strain>
    </source>
</reference>
<dbReference type="EMBL" id="QGGT01000001">
    <property type="protein sequence ID" value="PWK37838.1"/>
    <property type="molecule type" value="Genomic_DNA"/>
</dbReference>
<dbReference type="GO" id="GO:0005576">
    <property type="term" value="C:extracellular region"/>
    <property type="evidence" value="ECO:0007669"/>
    <property type="project" value="UniProtKB-SubCell"/>
</dbReference>
<accession>A0A316F282</accession>
<dbReference type="Gene3D" id="2.120.10.30">
    <property type="entry name" value="TolB, C-terminal domain"/>
    <property type="match status" value="1"/>
</dbReference>
<keyword evidence="4" id="KW-1185">Reference proteome</keyword>
<evidence type="ECO:0000313" key="3">
    <source>
        <dbReference type="EMBL" id="PWK37838.1"/>
    </source>
</evidence>
<organism evidence="3 4">
    <name type="scientific">Cupriavidus plantarum</name>
    <dbReference type="NCBI Taxonomy" id="942865"/>
    <lineage>
        <taxon>Bacteria</taxon>
        <taxon>Pseudomonadati</taxon>
        <taxon>Pseudomonadota</taxon>
        <taxon>Betaproteobacteria</taxon>
        <taxon>Burkholderiales</taxon>
        <taxon>Burkholderiaceae</taxon>
        <taxon>Cupriavidus</taxon>
    </lineage>
</organism>
<dbReference type="InterPro" id="IPR011042">
    <property type="entry name" value="6-blade_b-propeller_TolB-like"/>
</dbReference>
<gene>
    <name evidence="3" type="ORF">C7419_1011724</name>
</gene>
<evidence type="ECO:0000256" key="1">
    <source>
        <dbReference type="ARBA" id="ARBA00004613"/>
    </source>
</evidence>
<dbReference type="SUPFAM" id="SSF101898">
    <property type="entry name" value="NHL repeat"/>
    <property type="match status" value="1"/>
</dbReference>
<evidence type="ECO:0000256" key="2">
    <source>
        <dbReference type="ARBA" id="ARBA00022525"/>
    </source>
</evidence>
<dbReference type="Pfam" id="PF03022">
    <property type="entry name" value="MRJP"/>
    <property type="match status" value="1"/>
</dbReference>